<accession>A0AAD8RTR8</accession>
<dbReference type="AlphaFoldDB" id="A0AAD8RTR8"/>
<gene>
    <name evidence="1" type="ORF">QYE76_005850</name>
</gene>
<reference evidence="1" key="1">
    <citation type="submission" date="2023-07" db="EMBL/GenBank/DDBJ databases">
        <title>A chromosome-level genome assembly of Lolium multiflorum.</title>
        <authorList>
            <person name="Chen Y."/>
            <person name="Copetti D."/>
            <person name="Kolliker R."/>
            <person name="Studer B."/>
        </authorList>
    </citation>
    <scope>NUCLEOTIDE SEQUENCE</scope>
    <source>
        <strain evidence="1">02402/16</strain>
        <tissue evidence="1">Leaf</tissue>
    </source>
</reference>
<dbReference type="EMBL" id="JAUUTY010000005">
    <property type="protein sequence ID" value="KAK1631535.1"/>
    <property type="molecule type" value="Genomic_DNA"/>
</dbReference>
<organism evidence="1 2">
    <name type="scientific">Lolium multiflorum</name>
    <name type="common">Italian ryegrass</name>
    <name type="synonym">Lolium perenne subsp. multiflorum</name>
    <dbReference type="NCBI Taxonomy" id="4521"/>
    <lineage>
        <taxon>Eukaryota</taxon>
        <taxon>Viridiplantae</taxon>
        <taxon>Streptophyta</taxon>
        <taxon>Embryophyta</taxon>
        <taxon>Tracheophyta</taxon>
        <taxon>Spermatophyta</taxon>
        <taxon>Magnoliopsida</taxon>
        <taxon>Liliopsida</taxon>
        <taxon>Poales</taxon>
        <taxon>Poaceae</taxon>
        <taxon>BOP clade</taxon>
        <taxon>Pooideae</taxon>
        <taxon>Poodae</taxon>
        <taxon>Poeae</taxon>
        <taxon>Poeae Chloroplast Group 2 (Poeae type)</taxon>
        <taxon>Loliodinae</taxon>
        <taxon>Loliinae</taxon>
        <taxon>Lolium</taxon>
    </lineage>
</organism>
<keyword evidence="2" id="KW-1185">Reference proteome</keyword>
<evidence type="ECO:0000313" key="1">
    <source>
        <dbReference type="EMBL" id="KAK1631535.1"/>
    </source>
</evidence>
<dbReference type="Proteomes" id="UP001231189">
    <property type="component" value="Unassembled WGS sequence"/>
</dbReference>
<comment type="caution">
    <text evidence="1">The sequence shown here is derived from an EMBL/GenBank/DDBJ whole genome shotgun (WGS) entry which is preliminary data.</text>
</comment>
<sequence length="175" mass="18881">MKCSMTLHWPHYEKVTYGVYMAAKKLKHYFQGHPIKVVATAPLAEIVGSKDANGPGPCVGRLLSHIKRGLYLETDSGGGLARKAEVGEPGSRILTSSPTVKVRRRMKQRCHAPRQAIMAYVGRVALESMMATTTTPPRGPAQAGGWDDAYAPTAPVIGRLGKDGSRSRPMRATGL</sequence>
<protein>
    <submittedName>
        <fullName evidence="1">Uncharacterized protein</fullName>
    </submittedName>
</protein>
<name>A0AAD8RTR8_LOLMU</name>
<evidence type="ECO:0000313" key="2">
    <source>
        <dbReference type="Proteomes" id="UP001231189"/>
    </source>
</evidence>
<proteinExistence type="predicted"/>